<reference evidence="2" key="1">
    <citation type="submission" date="2020-04" db="EMBL/GenBank/DDBJ databases">
        <authorList>
            <person name="Zhang T."/>
        </authorList>
    </citation>
    <scope>NUCLEOTIDE SEQUENCE</scope>
    <source>
        <strain evidence="2">HKST-UBA11</strain>
    </source>
</reference>
<comment type="caution">
    <text evidence="2">The sequence shown here is derived from an EMBL/GenBank/DDBJ whole genome shotgun (WGS) entry which is preliminary data.</text>
</comment>
<evidence type="ECO:0000256" key="1">
    <source>
        <dbReference type="SAM" id="Phobius"/>
    </source>
</evidence>
<dbReference type="PROSITE" id="PS51257">
    <property type="entry name" value="PROKAR_LIPOPROTEIN"/>
    <property type="match status" value="1"/>
</dbReference>
<name>A0A955L7P2_9BACT</name>
<reference evidence="2" key="2">
    <citation type="journal article" date="2021" name="Microbiome">
        <title>Successional dynamics and alternative stable states in a saline activated sludge microbial community over 9 years.</title>
        <authorList>
            <person name="Wang Y."/>
            <person name="Ye J."/>
            <person name="Ju F."/>
            <person name="Liu L."/>
            <person name="Boyd J.A."/>
            <person name="Deng Y."/>
            <person name="Parks D.H."/>
            <person name="Jiang X."/>
            <person name="Yin X."/>
            <person name="Woodcroft B.J."/>
            <person name="Tyson G.W."/>
            <person name="Hugenholtz P."/>
            <person name="Polz M.F."/>
            <person name="Zhang T."/>
        </authorList>
    </citation>
    <scope>NUCLEOTIDE SEQUENCE</scope>
    <source>
        <strain evidence="2">HKST-UBA11</strain>
    </source>
</reference>
<protein>
    <submittedName>
        <fullName evidence="2">Uncharacterized protein</fullName>
    </submittedName>
</protein>
<gene>
    <name evidence="2" type="ORF">KC717_00595</name>
</gene>
<feature type="transmembrane region" description="Helical" evidence="1">
    <location>
        <begin position="12"/>
        <end position="30"/>
    </location>
</feature>
<organism evidence="2 3">
    <name type="scientific">Candidatus Dojkabacteria bacterium</name>
    <dbReference type="NCBI Taxonomy" id="2099670"/>
    <lineage>
        <taxon>Bacteria</taxon>
        <taxon>Candidatus Dojkabacteria</taxon>
    </lineage>
</organism>
<dbReference type="AlphaFoldDB" id="A0A955L7P2"/>
<evidence type="ECO:0000313" key="3">
    <source>
        <dbReference type="Proteomes" id="UP000754563"/>
    </source>
</evidence>
<proteinExistence type="predicted"/>
<sequence>MSNIKQKISKKPLIIIVILAISITLIACFLKKYKKEPYLLDGKLTEEELLSMLSENGFLKTDDTSEIIDYDKANPENIRYLQITHDSSYPLILIDAPGSIIIENLLDKELLRGTFEPYTISNIAFEFDKARKPKDATKSLSIYTKNGLTALGYNTWYTKQYPGEDYPRGERDLTITYILNDHGNVIREMEEFYGMEAVPIN</sequence>
<dbReference type="EMBL" id="JAGQLH010000004">
    <property type="protein sequence ID" value="MCA9385126.1"/>
    <property type="molecule type" value="Genomic_DNA"/>
</dbReference>
<dbReference type="Proteomes" id="UP000754563">
    <property type="component" value="Unassembled WGS sequence"/>
</dbReference>
<evidence type="ECO:0000313" key="2">
    <source>
        <dbReference type="EMBL" id="MCA9385126.1"/>
    </source>
</evidence>
<keyword evidence="1" id="KW-0472">Membrane</keyword>
<accession>A0A955L7P2</accession>
<keyword evidence="1" id="KW-1133">Transmembrane helix</keyword>
<keyword evidence="1" id="KW-0812">Transmembrane</keyword>